<comment type="caution">
    <text evidence="5">The sequence shown here is derived from an EMBL/GenBank/DDBJ whole genome shotgun (WGS) entry which is preliminary data.</text>
</comment>
<keyword evidence="2" id="KW-0238">DNA-binding</keyword>
<evidence type="ECO:0000256" key="2">
    <source>
        <dbReference type="ARBA" id="ARBA00023125"/>
    </source>
</evidence>
<dbReference type="PANTHER" id="PTHR46796">
    <property type="entry name" value="HTH-TYPE TRANSCRIPTIONAL ACTIVATOR RHAS-RELATED"/>
    <property type="match status" value="1"/>
</dbReference>
<dbReference type="Pfam" id="PF14525">
    <property type="entry name" value="AraC_binding_2"/>
    <property type="match status" value="1"/>
</dbReference>
<sequence>MPTPSLLSSVSTAGIDEAERLAVWERYNAEALVGLTCRTYEPEGLLARQVNVALGSVRVADITGNPHVIERPPGLVESRPKEATFVSLLLEGEGFFYSSTGCLTVGAGDVVVYRTDRPYLFGFGRPMRQLLVDVPHDVAGERCAGAGADGPQAIDGRGSSAPAVTAGALRELLLGGLADPAVAGESVGEQVLDLVAAMTAGRRSPVDAARTHRAKAHVLDHLQDPGLDADAVARAVGVTARHLNRGFVAEGTTVTQFIQRQRLERARRDLVRRPAASDRIGDVASRWCFASQAHFTRLFRAAYGCTPTQYRTEHTARA</sequence>
<dbReference type="PROSITE" id="PS01124">
    <property type="entry name" value="HTH_ARAC_FAMILY_2"/>
    <property type="match status" value="1"/>
</dbReference>
<reference evidence="5 6" key="1">
    <citation type="submission" date="2019-12" db="EMBL/GenBank/DDBJ databases">
        <title>the WGS of Blastococcus saxobsidens 67B17.</title>
        <authorList>
            <person name="Jiang Z."/>
        </authorList>
    </citation>
    <scope>NUCLEOTIDE SEQUENCE [LARGE SCALE GENOMIC DNA]</scope>
    <source>
        <strain evidence="5 6">67B17</strain>
    </source>
</reference>
<dbReference type="Pfam" id="PF12833">
    <property type="entry name" value="HTH_18"/>
    <property type="match status" value="1"/>
</dbReference>
<name>A0A6L9W5M1_9ACTN</name>
<dbReference type="InterPro" id="IPR035418">
    <property type="entry name" value="AraC-bd_2"/>
</dbReference>
<protein>
    <submittedName>
        <fullName evidence="5">AraC family transcriptional regulator</fullName>
    </submittedName>
</protein>
<dbReference type="RefSeq" id="WP_163205896.1">
    <property type="nucleotide sequence ID" value="NZ_JAAGWG010000018.1"/>
</dbReference>
<keyword evidence="3" id="KW-0804">Transcription</keyword>
<dbReference type="SUPFAM" id="SSF46689">
    <property type="entry name" value="Homeodomain-like"/>
    <property type="match status" value="1"/>
</dbReference>
<dbReference type="AlphaFoldDB" id="A0A6L9W5M1"/>
<evidence type="ECO:0000313" key="5">
    <source>
        <dbReference type="EMBL" id="NEK86684.1"/>
    </source>
</evidence>
<dbReference type="InterPro" id="IPR009057">
    <property type="entry name" value="Homeodomain-like_sf"/>
</dbReference>
<dbReference type="Proteomes" id="UP000479241">
    <property type="component" value="Unassembled WGS sequence"/>
</dbReference>
<organism evidence="5 6">
    <name type="scientific">Blastococcus saxobsidens</name>
    <dbReference type="NCBI Taxonomy" id="138336"/>
    <lineage>
        <taxon>Bacteria</taxon>
        <taxon>Bacillati</taxon>
        <taxon>Actinomycetota</taxon>
        <taxon>Actinomycetes</taxon>
        <taxon>Geodermatophilales</taxon>
        <taxon>Geodermatophilaceae</taxon>
        <taxon>Blastococcus</taxon>
    </lineage>
</organism>
<dbReference type="InterPro" id="IPR018060">
    <property type="entry name" value="HTH_AraC"/>
</dbReference>
<dbReference type="SMART" id="SM00342">
    <property type="entry name" value="HTH_ARAC"/>
    <property type="match status" value="1"/>
</dbReference>
<dbReference type="PRINTS" id="PR00032">
    <property type="entry name" value="HTHARAC"/>
</dbReference>
<dbReference type="GO" id="GO:0003700">
    <property type="term" value="F:DNA-binding transcription factor activity"/>
    <property type="evidence" value="ECO:0007669"/>
    <property type="project" value="InterPro"/>
</dbReference>
<proteinExistence type="predicted"/>
<dbReference type="PANTHER" id="PTHR46796:SF6">
    <property type="entry name" value="ARAC SUBFAMILY"/>
    <property type="match status" value="1"/>
</dbReference>
<dbReference type="InterPro" id="IPR020449">
    <property type="entry name" value="Tscrpt_reg_AraC-type_HTH"/>
</dbReference>
<evidence type="ECO:0000313" key="6">
    <source>
        <dbReference type="Proteomes" id="UP000479241"/>
    </source>
</evidence>
<evidence type="ECO:0000259" key="4">
    <source>
        <dbReference type="PROSITE" id="PS01124"/>
    </source>
</evidence>
<dbReference type="InterPro" id="IPR050204">
    <property type="entry name" value="AraC_XylS_family_regulators"/>
</dbReference>
<dbReference type="GO" id="GO:0043565">
    <property type="term" value="F:sequence-specific DNA binding"/>
    <property type="evidence" value="ECO:0007669"/>
    <property type="project" value="InterPro"/>
</dbReference>
<keyword evidence="1" id="KW-0805">Transcription regulation</keyword>
<feature type="domain" description="HTH araC/xylS-type" evidence="4">
    <location>
        <begin position="212"/>
        <end position="313"/>
    </location>
</feature>
<dbReference type="EMBL" id="JAAGWG010000018">
    <property type="protein sequence ID" value="NEK86684.1"/>
    <property type="molecule type" value="Genomic_DNA"/>
</dbReference>
<evidence type="ECO:0000256" key="1">
    <source>
        <dbReference type="ARBA" id="ARBA00023015"/>
    </source>
</evidence>
<gene>
    <name evidence="5" type="ORF">GCU60_13105</name>
</gene>
<evidence type="ECO:0000256" key="3">
    <source>
        <dbReference type="ARBA" id="ARBA00023163"/>
    </source>
</evidence>
<accession>A0A6L9W5M1</accession>
<dbReference type="Gene3D" id="1.10.10.60">
    <property type="entry name" value="Homeodomain-like"/>
    <property type="match status" value="1"/>
</dbReference>